<accession>A0A1S3ILS5</accession>
<organism evidence="2 3">
    <name type="scientific">Lingula anatina</name>
    <name type="common">Brachiopod</name>
    <name type="synonym">Lingula unguis</name>
    <dbReference type="NCBI Taxonomy" id="7574"/>
    <lineage>
        <taxon>Eukaryota</taxon>
        <taxon>Metazoa</taxon>
        <taxon>Spiralia</taxon>
        <taxon>Lophotrochozoa</taxon>
        <taxon>Brachiopoda</taxon>
        <taxon>Linguliformea</taxon>
        <taxon>Lingulata</taxon>
        <taxon>Lingulida</taxon>
        <taxon>Linguloidea</taxon>
        <taxon>Lingulidae</taxon>
        <taxon>Lingula</taxon>
    </lineage>
</organism>
<sequence length="317" mass="35288">MADETPKLEHDWTSEVVIRQAQMNDVTGIFNLTKEVQWNISQDTIATLLKIVEEGGQFLVADLKGRVIGARVVFILDHETASVGFFVVKSEYRGKTVAKQIAARVQSIIGERNLILWSLVPRIAVNIKVGMQLSTGNYCRLYYCRGKLDLTTLSPECPAGACTKPIRIVPASDVNAEALGRYDKSVCTFSRPRTIQFWLAKPTAIALAALGDNDEVIGYGVARSAPETFFISPLYADTNDAMILLLRSLLTYIPEGSEVDMYARVENPTFKLLLEKNKRTFAKMHEEPIRLMNSRRELVIPKFESIFAVALAGAMPV</sequence>
<dbReference type="GO" id="GO:0016747">
    <property type="term" value="F:acyltransferase activity, transferring groups other than amino-acyl groups"/>
    <property type="evidence" value="ECO:0007669"/>
    <property type="project" value="InterPro"/>
</dbReference>
<dbReference type="InterPro" id="IPR016181">
    <property type="entry name" value="Acyl_CoA_acyltransferase"/>
</dbReference>
<dbReference type="Pfam" id="PF18014">
    <property type="entry name" value="Acetyltransf_18"/>
    <property type="match status" value="1"/>
</dbReference>
<feature type="domain" description="N-acetyltransferase" evidence="1">
    <location>
        <begin position="16"/>
        <end position="151"/>
    </location>
</feature>
<protein>
    <submittedName>
        <fullName evidence="3">Uncharacterized protein LOC106165530 isoform X1</fullName>
    </submittedName>
</protein>
<dbReference type="GeneID" id="106165530"/>
<dbReference type="Proteomes" id="UP000085678">
    <property type="component" value="Unplaced"/>
</dbReference>
<keyword evidence="2" id="KW-1185">Reference proteome</keyword>
<dbReference type="KEGG" id="lak:106165530"/>
<dbReference type="STRING" id="7574.A0A1S3ILS5"/>
<dbReference type="PROSITE" id="PS51186">
    <property type="entry name" value="GNAT"/>
    <property type="match status" value="1"/>
</dbReference>
<dbReference type="AlphaFoldDB" id="A0A1S3ILS5"/>
<dbReference type="InterPro" id="IPR052729">
    <property type="entry name" value="Acyl/Acetyltrans_Enzymes"/>
</dbReference>
<dbReference type="Pfam" id="PF00583">
    <property type="entry name" value="Acetyltransf_1"/>
    <property type="match status" value="1"/>
</dbReference>
<evidence type="ECO:0000313" key="2">
    <source>
        <dbReference type="Proteomes" id="UP000085678"/>
    </source>
</evidence>
<gene>
    <name evidence="3" type="primary">LOC106165530</name>
</gene>
<evidence type="ECO:0000259" key="1">
    <source>
        <dbReference type="PROSITE" id="PS51186"/>
    </source>
</evidence>
<dbReference type="InterPro" id="IPR000182">
    <property type="entry name" value="GNAT_dom"/>
</dbReference>
<dbReference type="Gene3D" id="3.40.630.30">
    <property type="match status" value="1"/>
</dbReference>
<reference evidence="3" key="1">
    <citation type="submission" date="2025-08" db="UniProtKB">
        <authorList>
            <consortium name="RefSeq"/>
        </authorList>
    </citation>
    <scope>IDENTIFICATION</scope>
    <source>
        <tissue evidence="3">Gonads</tissue>
    </source>
</reference>
<dbReference type="InParanoid" id="A0A1S3ILS5"/>
<dbReference type="PANTHER" id="PTHR47237:SF1">
    <property type="entry name" value="SLL0310 PROTEIN"/>
    <property type="match status" value="1"/>
</dbReference>
<name>A0A1S3ILS5_LINAN</name>
<dbReference type="PANTHER" id="PTHR47237">
    <property type="entry name" value="SLL0310 PROTEIN"/>
    <property type="match status" value="1"/>
</dbReference>
<dbReference type="RefSeq" id="XP_013399195.1">
    <property type="nucleotide sequence ID" value="XM_013543741.1"/>
</dbReference>
<dbReference type="SUPFAM" id="SSF55729">
    <property type="entry name" value="Acyl-CoA N-acyltransferases (Nat)"/>
    <property type="match status" value="1"/>
</dbReference>
<proteinExistence type="predicted"/>
<dbReference type="InterPro" id="IPR041496">
    <property type="entry name" value="YitH/HolE_GNAT"/>
</dbReference>
<evidence type="ECO:0000313" key="3">
    <source>
        <dbReference type="RefSeq" id="XP_013399195.1"/>
    </source>
</evidence>
<dbReference type="Gene3D" id="3.40.630.90">
    <property type="match status" value="1"/>
</dbReference>